<accession>A0A147IXJ3</accession>
<dbReference type="PATRIC" id="fig|172044.3.peg.654"/>
<dbReference type="EMBL" id="LDTF01000016">
    <property type="protein sequence ID" value="KTW00240.1"/>
    <property type="molecule type" value="Genomic_DNA"/>
</dbReference>
<reference evidence="1 2" key="1">
    <citation type="journal article" date="2016" name="Front. Microbiol.">
        <title>Genomic Resource of Rice Seed Associated Bacteria.</title>
        <authorList>
            <person name="Midha S."/>
            <person name="Bansal K."/>
            <person name="Sharma S."/>
            <person name="Kumar N."/>
            <person name="Patil P.P."/>
            <person name="Chaudhry V."/>
            <person name="Patil P.B."/>
        </authorList>
    </citation>
    <scope>NUCLEOTIDE SEQUENCE [LARGE SCALE GENOMIC DNA]</scope>
    <source>
        <strain evidence="1 2">NS355</strain>
    </source>
</reference>
<dbReference type="Proteomes" id="UP000073923">
    <property type="component" value="Unassembled WGS sequence"/>
</dbReference>
<evidence type="ECO:0000313" key="1">
    <source>
        <dbReference type="EMBL" id="KTW00240.1"/>
    </source>
</evidence>
<evidence type="ECO:0000313" key="2">
    <source>
        <dbReference type="Proteomes" id="UP000073923"/>
    </source>
</evidence>
<dbReference type="AlphaFoldDB" id="A0A147IXJ3"/>
<name>A0A147IXJ3_9SPHN</name>
<comment type="caution">
    <text evidence="1">The sequence shown here is derived from an EMBL/GenBank/DDBJ whole genome shotgun (WGS) entry which is preliminary data.</text>
</comment>
<sequence>MTGNPPRKDIRRPDPIVAVGLLTQRDLDVLGSGFRRSFPVEEDTAFDDLLQALDSIEAIHVPHRKD</sequence>
<protein>
    <submittedName>
        <fullName evidence="1">Uncharacterized protein</fullName>
    </submittedName>
</protein>
<proteinExistence type="predicted"/>
<organism evidence="1 2">
    <name type="scientific">Sphingomonas yabuuchiae</name>
    <dbReference type="NCBI Taxonomy" id="172044"/>
    <lineage>
        <taxon>Bacteria</taxon>
        <taxon>Pseudomonadati</taxon>
        <taxon>Pseudomonadota</taxon>
        <taxon>Alphaproteobacteria</taxon>
        <taxon>Sphingomonadales</taxon>
        <taxon>Sphingomonadaceae</taxon>
        <taxon>Sphingomonas</taxon>
    </lineage>
</organism>
<gene>
    <name evidence="1" type="ORF">NS355_04910</name>
</gene>
<dbReference type="OrthoDB" id="7476470at2"/>
<dbReference type="RefSeq" id="WP_058744673.1">
    <property type="nucleotide sequence ID" value="NZ_LDTF01000016.1"/>
</dbReference>